<keyword evidence="6" id="KW-1185">Reference proteome</keyword>
<dbReference type="HOGENOM" id="CLU_063824_1_0_9"/>
<dbReference type="PANTHER" id="PTHR43479">
    <property type="entry name" value="ACREF/ENVCD OPERON REPRESSOR-RELATED"/>
    <property type="match status" value="1"/>
</dbReference>
<dbReference type="InterPro" id="IPR001647">
    <property type="entry name" value="HTH_TetR"/>
</dbReference>
<dbReference type="PROSITE" id="PS50977">
    <property type="entry name" value="HTH_TETR_2"/>
    <property type="match status" value="1"/>
</dbReference>
<dbReference type="AlphaFoldDB" id="A0A060LPL3"/>
<evidence type="ECO:0000313" key="6">
    <source>
        <dbReference type="Proteomes" id="UP000027142"/>
    </source>
</evidence>
<dbReference type="Gene3D" id="1.10.357.10">
    <property type="entry name" value="Tetracycline Repressor, domain 2"/>
    <property type="match status" value="1"/>
</dbReference>
<dbReference type="STRING" id="1246626.BleG1_0668"/>
<dbReference type="KEGG" id="ble:BleG1_0668"/>
<feature type="domain" description="HTH tetR-type" evidence="4">
    <location>
        <begin position="2"/>
        <end position="62"/>
    </location>
</feature>
<dbReference type="SUPFAM" id="SSF46689">
    <property type="entry name" value="Homeodomain-like"/>
    <property type="match status" value="1"/>
</dbReference>
<dbReference type="InterPro" id="IPR050624">
    <property type="entry name" value="HTH-type_Tx_Regulator"/>
</dbReference>
<dbReference type="RefSeq" id="WP_038477137.1">
    <property type="nucleotide sequence ID" value="NZ_CP003923.1"/>
</dbReference>
<evidence type="ECO:0000256" key="3">
    <source>
        <dbReference type="PROSITE-ProRule" id="PRU00335"/>
    </source>
</evidence>
<evidence type="ECO:0000313" key="5">
    <source>
        <dbReference type="EMBL" id="AIC93276.1"/>
    </source>
</evidence>
<proteinExistence type="predicted"/>
<gene>
    <name evidence="5" type="ORF">BleG1_0668</name>
</gene>
<reference evidence="5 6" key="1">
    <citation type="journal article" date="2014" name="Gene">
        <title>A comparative genomic analysis of the alkalitolerant soil bacterium Bacillus lehensis G1.</title>
        <authorList>
            <person name="Noor Y.M."/>
            <person name="Samsulrizal N.H."/>
            <person name="Jema'on N.A."/>
            <person name="Low K.O."/>
            <person name="Ramli A.N."/>
            <person name="Alias N.I."/>
            <person name="Damis S.I."/>
            <person name="Fuzi S.F."/>
            <person name="Isa M.N."/>
            <person name="Murad A.M."/>
            <person name="Raih M.F."/>
            <person name="Bakar F.D."/>
            <person name="Najimudin N."/>
            <person name="Mahadi N.M."/>
            <person name="Illias R.M."/>
        </authorList>
    </citation>
    <scope>NUCLEOTIDE SEQUENCE [LARGE SCALE GENOMIC DNA]</scope>
    <source>
        <strain evidence="5 6">G1</strain>
    </source>
</reference>
<dbReference type="Pfam" id="PF00440">
    <property type="entry name" value="TetR_N"/>
    <property type="match status" value="1"/>
</dbReference>
<dbReference type="PATRIC" id="fig|1246626.3.peg.666"/>
<organism evidence="5 6">
    <name type="scientific">Shouchella lehensis G1</name>
    <dbReference type="NCBI Taxonomy" id="1246626"/>
    <lineage>
        <taxon>Bacteria</taxon>
        <taxon>Bacillati</taxon>
        <taxon>Bacillota</taxon>
        <taxon>Bacilli</taxon>
        <taxon>Bacillales</taxon>
        <taxon>Bacillaceae</taxon>
        <taxon>Shouchella</taxon>
    </lineage>
</organism>
<evidence type="ECO:0000259" key="4">
    <source>
        <dbReference type="PROSITE" id="PS50977"/>
    </source>
</evidence>
<accession>A0A060LPL3</accession>
<evidence type="ECO:0000256" key="1">
    <source>
        <dbReference type="ARBA" id="ARBA00022491"/>
    </source>
</evidence>
<name>A0A060LPL3_9BACI</name>
<dbReference type="PROSITE" id="PS01081">
    <property type="entry name" value="HTH_TETR_1"/>
    <property type="match status" value="1"/>
</dbReference>
<dbReference type="Proteomes" id="UP000027142">
    <property type="component" value="Chromosome"/>
</dbReference>
<keyword evidence="1" id="KW-0678">Repressor</keyword>
<dbReference type="OrthoDB" id="9812993at2"/>
<dbReference type="InterPro" id="IPR023772">
    <property type="entry name" value="DNA-bd_HTH_TetR-type_CS"/>
</dbReference>
<dbReference type="GO" id="GO:0003677">
    <property type="term" value="F:DNA binding"/>
    <property type="evidence" value="ECO:0007669"/>
    <property type="project" value="UniProtKB-UniRule"/>
</dbReference>
<protein>
    <submittedName>
        <fullName evidence="5">HTH-type, TetR family transcriptional regulator</fullName>
    </submittedName>
</protein>
<feature type="DNA-binding region" description="H-T-H motif" evidence="3">
    <location>
        <begin position="25"/>
        <end position="44"/>
    </location>
</feature>
<keyword evidence="2 3" id="KW-0238">DNA-binding</keyword>
<dbReference type="eggNOG" id="COG1309">
    <property type="taxonomic scope" value="Bacteria"/>
</dbReference>
<dbReference type="PRINTS" id="PR00455">
    <property type="entry name" value="HTHTETR"/>
</dbReference>
<dbReference type="EMBL" id="CP003923">
    <property type="protein sequence ID" value="AIC93276.1"/>
    <property type="molecule type" value="Genomic_DNA"/>
</dbReference>
<sequence length="289" mass="34106">MNERKKHVAETALKLFQEKGIQHTSIQDIVKAASISKGTFYNYFSSKNDCVAEILEDLRYEASQRRIAAQIGKARNDRTIFIEQIAIFIKLQEEKHLYRLFEAILHSNEADLKKLVLKHRVHDMEWLTQRLIEVRGESVRPYAFEGVVLFTGMMQHTLFVHRYTNSSYHLETVIDILLSYLEDILKKMERDQHLLLNDGAIQQFRSQVEHRTITKKDVLSYAESFDVAHFYEEQKDLFDAILEELQKERIRKAVLLPLLKPFQASAQDTTMEDTVQTFINMIWYYVHSY</sequence>
<evidence type="ECO:0000256" key="2">
    <source>
        <dbReference type="ARBA" id="ARBA00023125"/>
    </source>
</evidence>
<dbReference type="InterPro" id="IPR009057">
    <property type="entry name" value="Homeodomain-like_sf"/>
</dbReference>
<dbReference type="PANTHER" id="PTHR43479:SF22">
    <property type="entry name" value="TRANSCRIPTIONAL REGULATOR, TETR FAMILY"/>
    <property type="match status" value="1"/>
</dbReference>